<evidence type="ECO:0000259" key="5">
    <source>
        <dbReference type="Pfam" id="PF00646"/>
    </source>
</evidence>
<comment type="caution">
    <text evidence="6">The sequence shown here is derived from an EMBL/GenBank/DDBJ whole genome shotgun (WGS) entry which is preliminary data.</text>
</comment>
<evidence type="ECO:0000256" key="2">
    <source>
        <dbReference type="ARBA" id="ARBA00022676"/>
    </source>
</evidence>
<dbReference type="EMBL" id="LNIX01000001">
    <property type="protein sequence ID" value="OXA62045.1"/>
    <property type="molecule type" value="Genomic_DNA"/>
</dbReference>
<dbReference type="InterPro" id="IPR050271">
    <property type="entry name" value="UDP-glycosyltransferase"/>
</dbReference>
<protein>
    <submittedName>
        <fullName evidence="6">UDP-glucuronosyltransferase 2B9</fullName>
    </submittedName>
</protein>
<evidence type="ECO:0000313" key="6">
    <source>
        <dbReference type="EMBL" id="OXA62045.1"/>
    </source>
</evidence>
<dbReference type="SUPFAM" id="SSF81383">
    <property type="entry name" value="F-box domain"/>
    <property type="match status" value="1"/>
</dbReference>
<evidence type="ECO:0000256" key="1">
    <source>
        <dbReference type="ARBA" id="ARBA00009995"/>
    </source>
</evidence>
<dbReference type="Gene3D" id="3.80.10.10">
    <property type="entry name" value="Ribonuclease Inhibitor"/>
    <property type="match status" value="1"/>
</dbReference>
<keyword evidence="4" id="KW-1133">Transmembrane helix</keyword>
<dbReference type="GO" id="GO:0008194">
    <property type="term" value="F:UDP-glycosyltransferase activity"/>
    <property type="evidence" value="ECO:0007669"/>
    <property type="project" value="InterPro"/>
</dbReference>
<dbReference type="Pfam" id="PF00201">
    <property type="entry name" value="UDPGT"/>
    <property type="match status" value="1"/>
</dbReference>
<feature type="transmembrane region" description="Helical" evidence="4">
    <location>
        <begin position="967"/>
        <end position="985"/>
    </location>
</feature>
<comment type="similarity">
    <text evidence="1">Belongs to the UDP-glycosyltransferase family.</text>
</comment>
<dbReference type="PANTHER" id="PTHR48043">
    <property type="entry name" value="EG:EG0003.4 PROTEIN-RELATED"/>
    <property type="match status" value="1"/>
</dbReference>
<gene>
    <name evidence="6" type="ORF">Fcan01_01443</name>
</gene>
<dbReference type="InterPro" id="IPR032675">
    <property type="entry name" value="LRR_dom_sf"/>
</dbReference>
<sequence length="1777" mass="200882">MEEETGGGLNPLLVPLIAQQVFLYLGPRDVAKCRAVCSTWCSIATPMFICSLDEIQVRFRGNTEHGPKELETIGSTDLSQIFSHGQGTGEEPKLSPFSKYCDSTKSIKYTNFSMENIDLTDHDAHEFFLRFGQDIKILRLHIEPLKIPRTADNSSSVISSRYVDNETFKSILLARCPNLVKLDISNLPLRATYGDVLEPGAEIANHPKTNLQHLSLNCLICTPGFIRYLCLISPNLHTVEFLEGHNRHLNHPWLDYIETLSTSRRLPGITSLSINHLNDGRISKFLLYKDQIHLKKLVVQRFNPVNVELEFFQLLETQSGTLQYFEIFFHSDGDNGVGISPIIFPRMENLTDLVIGLEQGSSLELPGFNIVNMSIAPKFPSLRRCILHGYKLVEHISALFGPMSKPLLTLRELQLPPGLDKDMMRKVANLFPNVETLAVGCQSDASFQNVFKMSKLKSLFMCVQPGYVNRTKYSLEFRGLDALLTGCSSEEIAETAGDDKVSMNPAITDLQDLRTLVIHGRHRLGVGMGSDCEVHDKISDNSIRVLHKLGRLSSIHIFDCKVTSEEVSYLATRLDLNNNSNVAGLEVHLGEEIDDKYTPLTNLHIEEILHQSKKFMISLISYKTSEIIHHRRTPSFKYDRYSAAIHTLSRYGKEAVENLYLTNAQIHAYSVKQNCHVVVYDTGPTLDDSKDNALSATIFVMGLLHEIPHYLLFTTNTGTSVQSVVNFGSTILPKLYTTSVILFMLRSKISSQMETHHLYTFCLQCEENAKILSLSTMSGELISRRHIDELWKNMYTNLHKVVFIELKFGPETPPKFDCFKKLETPMEESVCTVQVLNKWLNMSVDLNEGSYTLEAFHITEDSVPSIASSYSAYPRLPVACSSDQFNFHIFSKPVSAGYLALVAPFDLYIWILLAILGELLVLVSVTALNVQNYEKNLYSTSSLWVIAVVLDQSAPYGIGKPIQRDKYFAIVISWITGVLLIGNLYKGDMVSYLASNILPRVPENLNDLVNSNLRIMTLSQALGSVEGGRFESHSQLLEVILPREFASAMGFKGPLMGLWHPRTDFVRLDESRGVVELVKAISTGSPLTTEKTGEIHFDELNEFAFIDPEEEFSPVAKLIELFSPFKLSPRSKEAFYMEQKSWRIRRAFFAGNLHTGLSRLDQSGVWQHWIFNKKLSLKRNYIVQYDSNLMKGLVLQMVMMEYQGLVKKAKGPVPIPLHVLKIPFSVLFVMSSLAGLTCFVEIAIQYYETATPPQSVTDESSVTTYVHILMTIFIRRVPYYRTHLKVILWRSILRTLGDLKDISKEINLPKMKSSCSLILLLTVSLKLAYSDKILVLSFMSSKSHKITYMPLIQELASRGHQITIVTPIKSEKDFPNIKEIFTLENATPCTMKQHMDGNSLNVFEMKEAGQTMNPFMMLEQFGDICRSTYDLPQVKGLLKEKFDLVFVQPIFNECALGLVYRLQAPLVLFSPVSVPSILVNKLGGYFPSSFVGNVFLGYSDDMNFLERLVNFGMDVLLEGMLKFYYEPYITSVYREKMGEDVPSIPIIMRNASLLLSNGHFSISRPKPLLPDVVEIGGLHSSPAQALPKDLAEFVSSSQQEGFILFSMGSAYKGDMMSDKKRNLFLNVFSKLRQTVIWKWESEKMENLPKNVLLKKWLPQQGLLGHESIKIFITHCGAGSLEEAIYHGVPLIAIPLFGDQGTNAKQGEDQGILYRLDWNTMTEEDLMRAIQQILSNSKYRENVAKLSKIFKDQPDDPLKRGVWWIEYVLRHKGGSNFM</sequence>
<name>A0A226EWL4_FOLCA</name>
<dbReference type="SUPFAM" id="SSF53756">
    <property type="entry name" value="UDP-Glycosyltransferase/glycogen phosphorylase"/>
    <property type="match status" value="1"/>
</dbReference>
<dbReference type="OrthoDB" id="8283431at2759"/>
<evidence type="ECO:0000256" key="3">
    <source>
        <dbReference type="ARBA" id="ARBA00022679"/>
    </source>
</evidence>
<dbReference type="Pfam" id="PF00646">
    <property type="entry name" value="F-box"/>
    <property type="match status" value="1"/>
</dbReference>
<dbReference type="InterPro" id="IPR002213">
    <property type="entry name" value="UDP_glucos_trans"/>
</dbReference>
<proteinExistence type="inferred from homology"/>
<keyword evidence="7" id="KW-1185">Reference proteome</keyword>
<reference evidence="6 7" key="1">
    <citation type="submission" date="2015-12" db="EMBL/GenBank/DDBJ databases">
        <title>The genome of Folsomia candida.</title>
        <authorList>
            <person name="Faddeeva A."/>
            <person name="Derks M.F."/>
            <person name="Anvar Y."/>
            <person name="Smit S."/>
            <person name="Van Straalen N."/>
            <person name="Roelofs D."/>
        </authorList>
    </citation>
    <scope>NUCLEOTIDE SEQUENCE [LARGE SCALE GENOMIC DNA]</scope>
    <source>
        <strain evidence="6 7">VU population</strain>
        <tissue evidence="6">Whole body</tissue>
    </source>
</reference>
<keyword evidence="4" id="KW-0472">Membrane</keyword>
<keyword evidence="3 6" id="KW-0808">Transferase</keyword>
<accession>A0A226EWL4</accession>
<dbReference type="InterPro" id="IPR001810">
    <property type="entry name" value="F-box_dom"/>
</dbReference>
<dbReference type="FunFam" id="3.40.50.2000:FF:000050">
    <property type="entry name" value="UDP-glucuronosyltransferase"/>
    <property type="match status" value="1"/>
</dbReference>
<keyword evidence="4" id="KW-0812">Transmembrane</keyword>
<dbReference type="SUPFAM" id="SSF52047">
    <property type="entry name" value="RNI-like"/>
    <property type="match status" value="1"/>
</dbReference>
<dbReference type="PANTHER" id="PTHR48043:SF159">
    <property type="entry name" value="EG:EG0003.4 PROTEIN-RELATED"/>
    <property type="match status" value="1"/>
</dbReference>
<dbReference type="CDD" id="cd03784">
    <property type="entry name" value="GT1_Gtf-like"/>
    <property type="match status" value="1"/>
</dbReference>
<feature type="transmembrane region" description="Helical" evidence="4">
    <location>
        <begin position="907"/>
        <end position="930"/>
    </location>
</feature>
<evidence type="ECO:0000313" key="7">
    <source>
        <dbReference type="Proteomes" id="UP000198287"/>
    </source>
</evidence>
<dbReference type="InterPro" id="IPR036047">
    <property type="entry name" value="F-box-like_dom_sf"/>
</dbReference>
<feature type="domain" description="F-box" evidence="5">
    <location>
        <begin position="17"/>
        <end position="44"/>
    </location>
</feature>
<organism evidence="6 7">
    <name type="scientific">Folsomia candida</name>
    <name type="common">Springtail</name>
    <dbReference type="NCBI Taxonomy" id="158441"/>
    <lineage>
        <taxon>Eukaryota</taxon>
        <taxon>Metazoa</taxon>
        <taxon>Ecdysozoa</taxon>
        <taxon>Arthropoda</taxon>
        <taxon>Hexapoda</taxon>
        <taxon>Collembola</taxon>
        <taxon>Entomobryomorpha</taxon>
        <taxon>Isotomoidea</taxon>
        <taxon>Isotomidae</taxon>
        <taxon>Proisotominae</taxon>
        <taxon>Folsomia</taxon>
    </lineage>
</organism>
<keyword evidence="2" id="KW-0328">Glycosyltransferase</keyword>
<evidence type="ECO:0000256" key="4">
    <source>
        <dbReference type="SAM" id="Phobius"/>
    </source>
</evidence>
<dbReference type="Gene3D" id="3.40.50.2000">
    <property type="entry name" value="Glycogen Phosphorylase B"/>
    <property type="match status" value="2"/>
</dbReference>
<dbReference type="Proteomes" id="UP000198287">
    <property type="component" value="Unassembled WGS sequence"/>
</dbReference>